<keyword evidence="4" id="KW-1185">Reference proteome</keyword>
<keyword evidence="2" id="KW-0732">Signal</keyword>
<organism evidence="3 4">
    <name type="scientific">Linnemannia schmuckeri</name>
    <dbReference type="NCBI Taxonomy" id="64567"/>
    <lineage>
        <taxon>Eukaryota</taxon>
        <taxon>Fungi</taxon>
        <taxon>Fungi incertae sedis</taxon>
        <taxon>Mucoromycota</taxon>
        <taxon>Mortierellomycotina</taxon>
        <taxon>Mortierellomycetes</taxon>
        <taxon>Mortierellales</taxon>
        <taxon>Mortierellaceae</taxon>
        <taxon>Linnemannia</taxon>
    </lineage>
</organism>
<feature type="chain" id="PRO_5040342209" evidence="2">
    <location>
        <begin position="21"/>
        <end position="415"/>
    </location>
</feature>
<dbReference type="OrthoDB" id="2434892at2759"/>
<sequence length="415" mass="43714">MKFTSSILLISAAIASVASAIPLAGQATGKVNVHNTVQGNANAYFARIPLTKRCNDCTHKDGAALNAIIKASADHYADIAQARLDNLMNEIATAKVTSGTEELPREKALLTDTVQINIDNAKKACTPEELVPAIKSAVEADDNLNIAWSKQEDQELKKKMAELEVMIMKMVLDRIQANIDAESLSRDCTEKMTNTEIAPAPESPETPAPTLEAPAPVPETPAPVPETPTPAPEAPAPVPETLAPAPETPAPVPEALALVPQTYVPTPAVPAPIPETPAPAPETPAPVPEALAPIPETSGCTPEAPALVPETPTFAPETSAPVSETLAPVSENINNNDVNELTPGIDVAANVDPKYVCKSGCNDSQDAKNVLGLRVNLEKELKSRLDYFFAEEVPTACEEKSTSLLDGVLHLLSGL</sequence>
<reference evidence="3" key="1">
    <citation type="journal article" date="2020" name="Fungal Divers.">
        <title>Resolving the Mortierellaceae phylogeny through synthesis of multi-gene phylogenetics and phylogenomics.</title>
        <authorList>
            <person name="Vandepol N."/>
            <person name="Liber J."/>
            <person name="Desiro A."/>
            <person name="Na H."/>
            <person name="Kennedy M."/>
            <person name="Barry K."/>
            <person name="Grigoriev I.V."/>
            <person name="Miller A.N."/>
            <person name="O'Donnell K."/>
            <person name="Stajich J.E."/>
            <person name="Bonito G."/>
        </authorList>
    </citation>
    <scope>NUCLEOTIDE SEQUENCE</scope>
    <source>
        <strain evidence="3">NRRL 6426</strain>
    </source>
</reference>
<comment type="caution">
    <text evidence="3">The sequence shown here is derived from an EMBL/GenBank/DDBJ whole genome shotgun (WGS) entry which is preliminary data.</text>
</comment>
<dbReference type="EMBL" id="JAAAUQ010000585">
    <property type="protein sequence ID" value="KAF9149012.1"/>
    <property type="molecule type" value="Genomic_DNA"/>
</dbReference>
<evidence type="ECO:0000313" key="3">
    <source>
        <dbReference type="EMBL" id="KAF9149012.1"/>
    </source>
</evidence>
<feature type="signal peptide" evidence="2">
    <location>
        <begin position="1"/>
        <end position="20"/>
    </location>
</feature>
<feature type="compositionally biased region" description="Pro residues" evidence="1">
    <location>
        <begin position="215"/>
        <end position="238"/>
    </location>
</feature>
<evidence type="ECO:0000256" key="1">
    <source>
        <dbReference type="SAM" id="MobiDB-lite"/>
    </source>
</evidence>
<evidence type="ECO:0000313" key="4">
    <source>
        <dbReference type="Proteomes" id="UP000748756"/>
    </source>
</evidence>
<protein>
    <submittedName>
        <fullName evidence="3">Uncharacterized protein</fullName>
    </submittedName>
</protein>
<name>A0A9P5V9I3_9FUNG</name>
<proteinExistence type="predicted"/>
<accession>A0A9P5V9I3</accession>
<dbReference type="Proteomes" id="UP000748756">
    <property type="component" value="Unassembled WGS sequence"/>
</dbReference>
<dbReference type="PRINTS" id="PR01217">
    <property type="entry name" value="PRICHEXTENSN"/>
</dbReference>
<feature type="region of interest" description="Disordered" evidence="1">
    <location>
        <begin position="195"/>
        <end position="241"/>
    </location>
</feature>
<gene>
    <name evidence="3" type="ORF">BG015_009215</name>
</gene>
<dbReference type="AlphaFoldDB" id="A0A9P5V9I3"/>
<evidence type="ECO:0000256" key="2">
    <source>
        <dbReference type="SAM" id="SignalP"/>
    </source>
</evidence>